<feature type="non-terminal residue" evidence="1">
    <location>
        <position position="84"/>
    </location>
</feature>
<keyword evidence="2" id="KW-1185">Reference proteome</keyword>
<organism evidence="1 2">
    <name type="scientific">Glomus cerebriforme</name>
    <dbReference type="NCBI Taxonomy" id="658196"/>
    <lineage>
        <taxon>Eukaryota</taxon>
        <taxon>Fungi</taxon>
        <taxon>Fungi incertae sedis</taxon>
        <taxon>Mucoromycota</taxon>
        <taxon>Glomeromycotina</taxon>
        <taxon>Glomeromycetes</taxon>
        <taxon>Glomerales</taxon>
        <taxon>Glomeraceae</taxon>
        <taxon>Glomus</taxon>
    </lineage>
</organism>
<dbReference type="InterPro" id="IPR036910">
    <property type="entry name" value="HMG_box_dom_sf"/>
</dbReference>
<dbReference type="OrthoDB" id="6247875at2759"/>
<dbReference type="Gene3D" id="1.10.30.10">
    <property type="entry name" value="High mobility group box domain"/>
    <property type="match status" value="1"/>
</dbReference>
<reference evidence="1 2" key="1">
    <citation type="submission" date="2018-06" db="EMBL/GenBank/DDBJ databases">
        <title>Comparative genomics reveals the genomic features of Rhizophagus irregularis, R. cerebriforme, R. diaphanum and Gigaspora rosea, and their symbiotic lifestyle signature.</title>
        <authorList>
            <person name="Morin E."/>
            <person name="San Clemente H."/>
            <person name="Chen E.C.H."/>
            <person name="De La Providencia I."/>
            <person name="Hainaut M."/>
            <person name="Kuo A."/>
            <person name="Kohler A."/>
            <person name="Murat C."/>
            <person name="Tang N."/>
            <person name="Roy S."/>
            <person name="Loubradou J."/>
            <person name="Henrissat B."/>
            <person name="Grigoriev I.V."/>
            <person name="Corradi N."/>
            <person name="Roux C."/>
            <person name="Martin F.M."/>
        </authorList>
    </citation>
    <scope>NUCLEOTIDE SEQUENCE [LARGE SCALE GENOMIC DNA]</scope>
    <source>
        <strain evidence="1 2">DAOM 227022</strain>
    </source>
</reference>
<evidence type="ECO:0000313" key="1">
    <source>
        <dbReference type="EMBL" id="RIA85987.1"/>
    </source>
</evidence>
<evidence type="ECO:0000313" key="2">
    <source>
        <dbReference type="Proteomes" id="UP000265703"/>
    </source>
</evidence>
<dbReference type="SUPFAM" id="SSF47095">
    <property type="entry name" value="HMG-box"/>
    <property type="match status" value="1"/>
</dbReference>
<name>A0A397SPX3_9GLOM</name>
<dbReference type="AlphaFoldDB" id="A0A397SPX3"/>
<dbReference type="EMBL" id="QKYT01000391">
    <property type="protein sequence ID" value="RIA85987.1"/>
    <property type="molecule type" value="Genomic_DNA"/>
</dbReference>
<gene>
    <name evidence="1" type="ORF">C1645_780688</name>
</gene>
<evidence type="ECO:0008006" key="3">
    <source>
        <dbReference type="Google" id="ProtNLM"/>
    </source>
</evidence>
<proteinExistence type="predicted"/>
<accession>A0A397SPX3</accession>
<protein>
    <recommendedName>
        <fullName evidence="3">HMG box domain-containing protein</fullName>
    </recommendedName>
</protein>
<dbReference type="Proteomes" id="UP000265703">
    <property type="component" value="Unassembled WGS sequence"/>
</dbReference>
<comment type="caution">
    <text evidence="1">The sequence shown here is derived from an EMBL/GenBank/DDBJ whole genome shotgun (WGS) entry which is preliminary data.</text>
</comment>
<sequence length="84" mass="9935">MPTSKKLSNILWEELSINYREFFTDLASKVVIEHGQVYPDYKYEPKKRCRKGTIVICDPQKKERSLTSVKKMFPNEQMGTVFKM</sequence>